<accession>A0A8H4RFJ4</accession>
<evidence type="ECO:0000256" key="2">
    <source>
        <dbReference type="ARBA" id="ARBA00022723"/>
    </source>
</evidence>
<evidence type="ECO:0000256" key="1">
    <source>
        <dbReference type="ARBA" id="ARBA00005495"/>
    </source>
</evidence>
<keyword evidence="7" id="KW-1185">Reference proteome</keyword>
<keyword evidence="2" id="KW-0479">Metal-binding</keyword>
<comment type="similarity">
    <text evidence="1">Belongs to the Gfa family.</text>
</comment>
<protein>
    <recommendedName>
        <fullName evidence="5">CENP-V/GFA domain-containing protein</fullName>
    </recommendedName>
</protein>
<dbReference type="InterPro" id="IPR011057">
    <property type="entry name" value="Mss4-like_sf"/>
</dbReference>
<keyword evidence="3" id="KW-0862">Zinc</keyword>
<sequence length="203" mass="22893">MPLPDHAFIVHGGCNCRAIRYKVDVPALNDRFLHPTKDQSNVPEDEKIRFPMSLICHCNDCRTSSGALVNYAFACLNSYVSFKLESRNGKESKEWIPAADIFPPAEFKRSDTFLAFYHSSTVITRSFCARCGTSLTYNIDQMPAPFPPFLDIWTGTIDREDLEKDWLIPVRHCWIDVEVPWIGRMACEGTGGAPRHTGGSDFA</sequence>
<evidence type="ECO:0000313" key="7">
    <source>
        <dbReference type="Proteomes" id="UP000566819"/>
    </source>
</evidence>
<dbReference type="Proteomes" id="UP000566819">
    <property type="component" value="Unassembled WGS sequence"/>
</dbReference>
<proteinExistence type="inferred from homology"/>
<dbReference type="PANTHER" id="PTHR33337">
    <property type="entry name" value="GFA DOMAIN-CONTAINING PROTEIN"/>
    <property type="match status" value="1"/>
</dbReference>
<dbReference type="PANTHER" id="PTHR33337:SF40">
    <property type="entry name" value="CENP-V_GFA DOMAIN-CONTAINING PROTEIN-RELATED"/>
    <property type="match status" value="1"/>
</dbReference>
<evidence type="ECO:0000256" key="4">
    <source>
        <dbReference type="ARBA" id="ARBA00023239"/>
    </source>
</evidence>
<name>A0A8H4RFJ4_9HELO</name>
<dbReference type="InterPro" id="IPR006913">
    <property type="entry name" value="CENP-V/GFA"/>
</dbReference>
<dbReference type="EMBL" id="JAAMPI010000778">
    <property type="protein sequence ID" value="KAF4628673.1"/>
    <property type="molecule type" value="Genomic_DNA"/>
</dbReference>
<reference evidence="6 7" key="1">
    <citation type="submission" date="2020-03" db="EMBL/GenBank/DDBJ databases">
        <title>Draft Genome Sequence of Cudoniella acicularis.</title>
        <authorList>
            <person name="Buettner E."/>
            <person name="Kellner H."/>
        </authorList>
    </citation>
    <scope>NUCLEOTIDE SEQUENCE [LARGE SCALE GENOMIC DNA]</scope>
    <source>
        <strain evidence="6 7">DSM 108380</strain>
    </source>
</reference>
<dbReference type="OrthoDB" id="5422068at2759"/>
<dbReference type="SUPFAM" id="SSF51316">
    <property type="entry name" value="Mss4-like"/>
    <property type="match status" value="1"/>
</dbReference>
<comment type="caution">
    <text evidence="6">The sequence shown here is derived from an EMBL/GenBank/DDBJ whole genome shotgun (WGS) entry which is preliminary data.</text>
</comment>
<dbReference type="Gene3D" id="3.90.1590.10">
    <property type="entry name" value="glutathione-dependent formaldehyde- activating enzyme (gfa)"/>
    <property type="match status" value="1"/>
</dbReference>
<keyword evidence="4" id="KW-0456">Lyase</keyword>
<dbReference type="AlphaFoldDB" id="A0A8H4RFJ4"/>
<evidence type="ECO:0000313" key="6">
    <source>
        <dbReference type="EMBL" id="KAF4628673.1"/>
    </source>
</evidence>
<evidence type="ECO:0000259" key="5">
    <source>
        <dbReference type="Pfam" id="PF04828"/>
    </source>
</evidence>
<evidence type="ECO:0000256" key="3">
    <source>
        <dbReference type="ARBA" id="ARBA00022833"/>
    </source>
</evidence>
<feature type="domain" description="CENP-V/GFA" evidence="5">
    <location>
        <begin position="52"/>
        <end position="175"/>
    </location>
</feature>
<dbReference type="Pfam" id="PF04828">
    <property type="entry name" value="GFA"/>
    <property type="match status" value="1"/>
</dbReference>
<organism evidence="6 7">
    <name type="scientific">Cudoniella acicularis</name>
    <dbReference type="NCBI Taxonomy" id="354080"/>
    <lineage>
        <taxon>Eukaryota</taxon>
        <taxon>Fungi</taxon>
        <taxon>Dikarya</taxon>
        <taxon>Ascomycota</taxon>
        <taxon>Pezizomycotina</taxon>
        <taxon>Leotiomycetes</taxon>
        <taxon>Helotiales</taxon>
        <taxon>Tricladiaceae</taxon>
        <taxon>Cudoniella</taxon>
    </lineage>
</organism>
<gene>
    <name evidence="6" type="ORF">G7Y89_g9473</name>
</gene>